<dbReference type="Gene3D" id="3.90.550.10">
    <property type="entry name" value="Spore Coat Polysaccharide Biosynthesis Protein SpsA, Chain A"/>
    <property type="match status" value="1"/>
</dbReference>
<dbReference type="CDD" id="cd00761">
    <property type="entry name" value="Glyco_tranf_GTA_type"/>
    <property type="match status" value="1"/>
</dbReference>
<keyword evidence="3" id="KW-1185">Reference proteome</keyword>
<reference evidence="2" key="2">
    <citation type="submission" date="2020-09" db="EMBL/GenBank/DDBJ databases">
        <authorList>
            <person name="Sun Q."/>
            <person name="Kim S."/>
        </authorList>
    </citation>
    <scope>NUCLEOTIDE SEQUENCE</scope>
    <source>
        <strain evidence="2">KCTC 12870</strain>
    </source>
</reference>
<name>A0A8J3DE61_9BACT</name>
<dbReference type="PANTHER" id="PTHR43685:SF2">
    <property type="entry name" value="GLYCOSYLTRANSFERASE 2-LIKE DOMAIN-CONTAINING PROTEIN"/>
    <property type="match status" value="1"/>
</dbReference>
<accession>A0A8J3DE61</accession>
<dbReference type="PANTHER" id="PTHR43685">
    <property type="entry name" value="GLYCOSYLTRANSFERASE"/>
    <property type="match status" value="1"/>
</dbReference>
<evidence type="ECO:0000259" key="1">
    <source>
        <dbReference type="Pfam" id="PF00535"/>
    </source>
</evidence>
<feature type="domain" description="Glycosyltransferase 2-like" evidence="1">
    <location>
        <begin position="5"/>
        <end position="147"/>
    </location>
</feature>
<protein>
    <recommendedName>
        <fullName evidence="1">Glycosyltransferase 2-like domain-containing protein</fullName>
    </recommendedName>
</protein>
<dbReference type="AlphaFoldDB" id="A0A8J3DE61"/>
<evidence type="ECO:0000313" key="3">
    <source>
        <dbReference type="Proteomes" id="UP000642829"/>
    </source>
</evidence>
<gene>
    <name evidence="2" type="ORF">GCM10007047_28400</name>
</gene>
<comment type="caution">
    <text evidence="2">The sequence shown here is derived from an EMBL/GenBank/DDBJ whole genome shotgun (WGS) entry which is preliminary data.</text>
</comment>
<dbReference type="InterPro" id="IPR029044">
    <property type="entry name" value="Nucleotide-diphossugar_trans"/>
</dbReference>
<sequence>MPWTSIIIPTHQRPILLKRAIVSVLRQDLSDWEIIVVSDGPCPDSQEVIAQFGDVRIRYRETSVLNNGNHSRNVGVQEARGEWVSFLDDDDEWLPHKLSTCRSHAKANNYRGILAHQVIRRSTRGEEVMPRREPDLGEAYPDYTFRRRSLVHGEGLLLTSSLSGPKDIWRKIPWGSRRVVLHDCDWLCRATVGMKTPWRVIMEPLSIWHFDDDRPRISNQKNSWKTYYLWARRQRHLFSPEAYAACLLTVVANEAARTHAYDALLYILREAIRNGRPGLRDLTVFTQIACLPESLRQQIRRAWLPH</sequence>
<dbReference type="Proteomes" id="UP000642829">
    <property type="component" value="Unassembled WGS sequence"/>
</dbReference>
<proteinExistence type="predicted"/>
<dbReference type="SUPFAM" id="SSF53448">
    <property type="entry name" value="Nucleotide-diphospho-sugar transferases"/>
    <property type="match status" value="1"/>
</dbReference>
<organism evidence="2 3">
    <name type="scientific">Cerasicoccus arenae</name>
    <dbReference type="NCBI Taxonomy" id="424488"/>
    <lineage>
        <taxon>Bacteria</taxon>
        <taxon>Pseudomonadati</taxon>
        <taxon>Verrucomicrobiota</taxon>
        <taxon>Opitutia</taxon>
        <taxon>Puniceicoccales</taxon>
        <taxon>Cerasicoccaceae</taxon>
        <taxon>Cerasicoccus</taxon>
    </lineage>
</organism>
<dbReference type="InterPro" id="IPR050834">
    <property type="entry name" value="Glycosyltransf_2"/>
</dbReference>
<dbReference type="RefSeq" id="WP_189516405.1">
    <property type="nucleotide sequence ID" value="NZ_BMXG01000021.1"/>
</dbReference>
<dbReference type="Pfam" id="PF00535">
    <property type="entry name" value="Glycos_transf_2"/>
    <property type="match status" value="1"/>
</dbReference>
<dbReference type="EMBL" id="BMXG01000021">
    <property type="protein sequence ID" value="GHC09482.1"/>
    <property type="molecule type" value="Genomic_DNA"/>
</dbReference>
<evidence type="ECO:0000313" key="2">
    <source>
        <dbReference type="EMBL" id="GHC09482.1"/>
    </source>
</evidence>
<reference evidence="2" key="1">
    <citation type="journal article" date="2014" name="Int. J. Syst. Evol. Microbiol.">
        <title>Complete genome sequence of Corynebacterium casei LMG S-19264T (=DSM 44701T), isolated from a smear-ripened cheese.</title>
        <authorList>
            <consortium name="US DOE Joint Genome Institute (JGI-PGF)"/>
            <person name="Walter F."/>
            <person name="Albersmeier A."/>
            <person name="Kalinowski J."/>
            <person name="Ruckert C."/>
        </authorList>
    </citation>
    <scope>NUCLEOTIDE SEQUENCE</scope>
    <source>
        <strain evidence="2">KCTC 12870</strain>
    </source>
</reference>
<dbReference type="InterPro" id="IPR001173">
    <property type="entry name" value="Glyco_trans_2-like"/>
</dbReference>